<dbReference type="EMBL" id="JBHRTP010000024">
    <property type="protein sequence ID" value="MFC3108083.1"/>
    <property type="molecule type" value="Genomic_DNA"/>
</dbReference>
<feature type="transmembrane region" description="Helical" evidence="5">
    <location>
        <begin position="89"/>
        <end position="108"/>
    </location>
</feature>
<feature type="transmembrane region" description="Helical" evidence="5">
    <location>
        <begin position="226"/>
        <end position="250"/>
    </location>
</feature>
<feature type="transmembrane region" description="Helical" evidence="5">
    <location>
        <begin position="128"/>
        <end position="148"/>
    </location>
</feature>
<keyword evidence="3 5" id="KW-1133">Transmembrane helix</keyword>
<organism evidence="6 7">
    <name type="scientific">Undibacterium arcticum</name>
    <dbReference type="NCBI Taxonomy" id="1762892"/>
    <lineage>
        <taxon>Bacteria</taxon>
        <taxon>Pseudomonadati</taxon>
        <taxon>Pseudomonadota</taxon>
        <taxon>Betaproteobacteria</taxon>
        <taxon>Burkholderiales</taxon>
        <taxon>Oxalobacteraceae</taxon>
        <taxon>Undibacterium</taxon>
    </lineage>
</organism>
<evidence type="ECO:0000313" key="7">
    <source>
        <dbReference type="Proteomes" id="UP001595530"/>
    </source>
</evidence>
<comment type="subcellular location">
    <subcellularLocation>
        <location evidence="1">Membrane</location>
        <topology evidence="1">Multi-pass membrane protein</topology>
    </subcellularLocation>
</comment>
<accession>A0ABV7EZ66</accession>
<name>A0ABV7EZ66_9BURK</name>
<gene>
    <name evidence="6" type="ORF">ACFOFO_08940</name>
</gene>
<keyword evidence="2 5" id="KW-0812">Transmembrane</keyword>
<protein>
    <submittedName>
        <fullName evidence="6">EI24 domain-containing protein</fullName>
    </submittedName>
</protein>
<comment type="caution">
    <text evidence="6">The sequence shown here is derived from an EMBL/GenBank/DDBJ whole genome shotgun (WGS) entry which is preliminary data.</text>
</comment>
<dbReference type="InterPro" id="IPR059112">
    <property type="entry name" value="CysZ/EI24"/>
</dbReference>
<sequence>MRPILVAYGRALWSQLHLSMLLLSLVPFLLSLTIWGVALWLGLQPLIDSLQSWFVEHDGFKISGHLLSMFGLAAIKTVIVPLIAMWMLLPLMILTALVFIGIVAMPVIGRHASARHFSALQRRAGGTLIGSLWTAISSAAIFVVLWLITLPLSVVPPFTFIIQPLLWGWLTYRVMAYDALAGHADAGERKDILRLHRWPLLIIGVIGGAMGALPTLLWLGGALSVILFPFLAAVAIWLYVLVFIFTGLWFQYYCLDALQKYRAAGMERALHPPPEVPQALIDRI</sequence>
<keyword evidence="7" id="KW-1185">Reference proteome</keyword>
<feature type="transmembrane region" description="Helical" evidence="5">
    <location>
        <begin position="198"/>
        <end position="220"/>
    </location>
</feature>
<reference evidence="7" key="1">
    <citation type="journal article" date="2019" name="Int. J. Syst. Evol. Microbiol.">
        <title>The Global Catalogue of Microorganisms (GCM) 10K type strain sequencing project: providing services to taxonomists for standard genome sequencing and annotation.</title>
        <authorList>
            <consortium name="The Broad Institute Genomics Platform"/>
            <consortium name="The Broad Institute Genome Sequencing Center for Infectious Disease"/>
            <person name="Wu L."/>
            <person name="Ma J."/>
        </authorList>
    </citation>
    <scope>NUCLEOTIDE SEQUENCE [LARGE SCALE GENOMIC DNA]</scope>
    <source>
        <strain evidence="7">KCTC 42986</strain>
    </source>
</reference>
<evidence type="ECO:0000256" key="3">
    <source>
        <dbReference type="ARBA" id="ARBA00022989"/>
    </source>
</evidence>
<evidence type="ECO:0000256" key="2">
    <source>
        <dbReference type="ARBA" id="ARBA00022692"/>
    </source>
</evidence>
<feature type="transmembrane region" description="Helical" evidence="5">
    <location>
        <begin position="20"/>
        <end position="43"/>
    </location>
</feature>
<feature type="transmembrane region" description="Helical" evidence="5">
    <location>
        <begin position="154"/>
        <end position="172"/>
    </location>
</feature>
<keyword evidence="4 5" id="KW-0472">Membrane</keyword>
<evidence type="ECO:0000313" key="6">
    <source>
        <dbReference type="EMBL" id="MFC3108083.1"/>
    </source>
</evidence>
<dbReference type="Proteomes" id="UP001595530">
    <property type="component" value="Unassembled WGS sequence"/>
</dbReference>
<proteinExistence type="predicted"/>
<dbReference type="Pfam" id="PF07264">
    <property type="entry name" value="EI24"/>
    <property type="match status" value="1"/>
</dbReference>
<evidence type="ECO:0000256" key="1">
    <source>
        <dbReference type="ARBA" id="ARBA00004141"/>
    </source>
</evidence>
<evidence type="ECO:0000256" key="5">
    <source>
        <dbReference type="SAM" id="Phobius"/>
    </source>
</evidence>
<dbReference type="RefSeq" id="WP_390325836.1">
    <property type="nucleotide sequence ID" value="NZ_JBHRTP010000024.1"/>
</dbReference>
<evidence type="ECO:0000256" key="4">
    <source>
        <dbReference type="ARBA" id="ARBA00023136"/>
    </source>
</evidence>